<evidence type="ECO:0000313" key="5">
    <source>
        <dbReference type="Proteomes" id="UP001211907"/>
    </source>
</evidence>
<organism evidence="4 5">
    <name type="scientific">Physocladia obscura</name>
    <dbReference type="NCBI Taxonomy" id="109957"/>
    <lineage>
        <taxon>Eukaryota</taxon>
        <taxon>Fungi</taxon>
        <taxon>Fungi incertae sedis</taxon>
        <taxon>Chytridiomycota</taxon>
        <taxon>Chytridiomycota incertae sedis</taxon>
        <taxon>Chytridiomycetes</taxon>
        <taxon>Chytridiales</taxon>
        <taxon>Chytriomycetaceae</taxon>
        <taxon>Physocladia</taxon>
    </lineage>
</organism>
<evidence type="ECO:0000256" key="1">
    <source>
        <dbReference type="SAM" id="Coils"/>
    </source>
</evidence>
<name>A0AAD5SXT1_9FUNG</name>
<reference evidence="4" key="1">
    <citation type="submission" date="2020-05" db="EMBL/GenBank/DDBJ databases">
        <title>Phylogenomic resolution of chytrid fungi.</title>
        <authorList>
            <person name="Stajich J.E."/>
            <person name="Amses K."/>
            <person name="Simmons R."/>
            <person name="Seto K."/>
            <person name="Myers J."/>
            <person name="Bonds A."/>
            <person name="Quandt C.A."/>
            <person name="Barry K."/>
            <person name="Liu P."/>
            <person name="Grigoriev I."/>
            <person name="Longcore J.E."/>
            <person name="James T.Y."/>
        </authorList>
    </citation>
    <scope>NUCLEOTIDE SEQUENCE</scope>
    <source>
        <strain evidence="4">JEL0513</strain>
    </source>
</reference>
<dbReference type="AlphaFoldDB" id="A0AAD5SXT1"/>
<protein>
    <submittedName>
        <fullName evidence="4">Uncharacterized protein</fullName>
    </submittedName>
</protein>
<feature type="region of interest" description="Disordered" evidence="2">
    <location>
        <begin position="457"/>
        <end position="561"/>
    </location>
</feature>
<feature type="coiled-coil region" evidence="1">
    <location>
        <begin position="302"/>
        <end position="334"/>
    </location>
</feature>
<proteinExistence type="predicted"/>
<dbReference type="GO" id="GO:0015079">
    <property type="term" value="F:potassium ion transmembrane transporter activity"/>
    <property type="evidence" value="ECO:0007669"/>
    <property type="project" value="InterPro"/>
</dbReference>
<feature type="region of interest" description="Disordered" evidence="2">
    <location>
        <begin position="406"/>
        <end position="442"/>
    </location>
</feature>
<dbReference type="GO" id="GO:0005886">
    <property type="term" value="C:plasma membrane"/>
    <property type="evidence" value="ECO:0007669"/>
    <property type="project" value="InterPro"/>
</dbReference>
<feature type="transmembrane region" description="Helical" evidence="3">
    <location>
        <begin position="111"/>
        <end position="131"/>
    </location>
</feature>
<feature type="compositionally biased region" description="Polar residues" evidence="2">
    <location>
        <begin position="424"/>
        <end position="442"/>
    </location>
</feature>
<dbReference type="InterPro" id="IPR031606">
    <property type="entry name" value="Kch1/2"/>
</dbReference>
<accession>A0AAD5SXT1</accession>
<dbReference type="Proteomes" id="UP001211907">
    <property type="component" value="Unassembled WGS sequence"/>
</dbReference>
<feature type="transmembrane region" description="Helical" evidence="3">
    <location>
        <begin position="41"/>
        <end position="63"/>
    </location>
</feature>
<dbReference type="PANTHER" id="PTHR36424">
    <property type="entry name" value="PHEROMONE-REGULATED MEMBRANE PROTEIN 6"/>
    <property type="match status" value="1"/>
</dbReference>
<dbReference type="PANTHER" id="PTHR36424:SF1">
    <property type="entry name" value="LOW AFFINITY K(+) TRANSPORTER 1-RELATED"/>
    <property type="match status" value="1"/>
</dbReference>
<keyword evidence="5" id="KW-1185">Reference proteome</keyword>
<feature type="compositionally biased region" description="Polar residues" evidence="2">
    <location>
        <begin position="550"/>
        <end position="561"/>
    </location>
</feature>
<keyword evidence="3" id="KW-1133">Transmembrane helix</keyword>
<comment type="caution">
    <text evidence="4">The sequence shown here is derived from an EMBL/GenBank/DDBJ whole genome shotgun (WGS) entry which is preliminary data.</text>
</comment>
<dbReference type="Pfam" id="PF16944">
    <property type="entry name" value="KCH"/>
    <property type="match status" value="1"/>
</dbReference>
<gene>
    <name evidence="4" type="ORF">HK100_002799</name>
</gene>
<sequence length="561" mass="62484">MPCFEAAKWQREEFPDHKFDYINVDDFIDESWVTKLKYSMIFFLTLKSVAVYTADVSILVLLIQGGVLNPSFDCSKYNNPTSTVSATGVTAIICGSSNSSNVTKELAPVAIRPWVLLASIIMSFLLLLWDYRKGWLIVQSKDIARSLTNHVTYRYYVLKSYPHYCFFAEILNARTNVDKFAFFIYFTFKTWKRLFLAEFPRIYIYAMNMYDLLHSYIPPAQKYSNPIVQFTYAIVNVGQLRQSDPIGVATFTLSLFSLSIWFISFCAIVVAFFAYFPLLYMIRGNLKEYVCHKIDKRITEILKKKTRERTQEARQAELAELERTKQIKSRMEAQGVDTNAIIFKPAPPLGLNARPTLPTIDVDIDNDDTNSGYDMSVYEGTVGVGTVQYVNAPQMPVGMFNGGYQLLQPQTPPGGAQSPGPYYSGNTSSGSGPSFANGSSAGGTQYATRNVTMQSSASGFSSYSAGSQKPLTGPPPSGPPSTLAQVSVPFGSFNPQYQQQQQQQYQQQQQQPQHFGANRYAPGFLPQGSPQPPQSGSPLPQQQYRGGWSDSRSASSGNGGH</sequence>
<feature type="transmembrane region" description="Helical" evidence="3">
    <location>
        <begin position="260"/>
        <end position="282"/>
    </location>
</feature>
<evidence type="ECO:0000256" key="2">
    <source>
        <dbReference type="SAM" id="MobiDB-lite"/>
    </source>
</evidence>
<feature type="compositionally biased region" description="Low complexity" evidence="2">
    <location>
        <begin position="457"/>
        <end position="471"/>
    </location>
</feature>
<evidence type="ECO:0000313" key="4">
    <source>
        <dbReference type="EMBL" id="KAJ3111131.1"/>
    </source>
</evidence>
<keyword evidence="1" id="KW-0175">Coiled coil</keyword>
<keyword evidence="3" id="KW-0472">Membrane</keyword>
<keyword evidence="3" id="KW-0812">Transmembrane</keyword>
<dbReference type="EMBL" id="JADGJH010001664">
    <property type="protein sequence ID" value="KAJ3111131.1"/>
    <property type="molecule type" value="Genomic_DNA"/>
</dbReference>
<feature type="compositionally biased region" description="Low complexity" evidence="2">
    <location>
        <begin position="495"/>
        <end position="513"/>
    </location>
</feature>
<evidence type="ECO:0000256" key="3">
    <source>
        <dbReference type="SAM" id="Phobius"/>
    </source>
</evidence>